<organism evidence="1 2">
    <name type="scientific">Cirrhinus mrigala</name>
    <name type="common">Mrigala</name>
    <dbReference type="NCBI Taxonomy" id="683832"/>
    <lineage>
        <taxon>Eukaryota</taxon>
        <taxon>Metazoa</taxon>
        <taxon>Chordata</taxon>
        <taxon>Craniata</taxon>
        <taxon>Vertebrata</taxon>
        <taxon>Euteleostomi</taxon>
        <taxon>Actinopterygii</taxon>
        <taxon>Neopterygii</taxon>
        <taxon>Teleostei</taxon>
        <taxon>Ostariophysi</taxon>
        <taxon>Cypriniformes</taxon>
        <taxon>Cyprinidae</taxon>
        <taxon>Labeoninae</taxon>
        <taxon>Labeonini</taxon>
        <taxon>Cirrhinus</taxon>
    </lineage>
</organism>
<name>A0ABD0RQT0_CIRMR</name>
<dbReference type="EMBL" id="JAMKFB020000002">
    <property type="protein sequence ID" value="KAL0200676.1"/>
    <property type="molecule type" value="Genomic_DNA"/>
</dbReference>
<protein>
    <submittedName>
        <fullName evidence="1">Uncharacterized protein</fullName>
    </submittedName>
</protein>
<dbReference type="Proteomes" id="UP001529510">
    <property type="component" value="Unassembled WGS sequence"/>
</dbReference>
<feature type="non-terminal residue" evidence="1">
    <location>
        <position position="1"/>
    </location>
</feature>
<gene>
    <name evidence="1" type="ORF">M9458_003863</name>
</gene>
<proteinExistence type="predicted"/>
<sequence>LQIQAVNEIGASPFCPPLLARTRPLPPVPPRLDLKLKWGDSSNAKSLLGEEMVYNLQMEDKNR</sequence>
<keyword evidence="2" id="KW-1185">Reference proteome</keyword>
<dbReference type="AlphaFoldDB" id="A0ABD0RQT0"/>
<comment type="caution">
    <text evidence="1">The sequence shown here is derived from an EMBL/GenBank/DDBJ whole genome shotgun (WGS) entry which is preliminary data.</text>
</comment>
<accession>A0ABD0RQT0</accession>
<evidence type="ECO:0000313" key="1">
    <source>
        <dbReference type="EMBL" id="KAL0200676.1"/>
    </source>
</evidence>
<feature type="non-terminal residue" evidence="1">
    <location>
        <position position="63"/>
    </location>
</feature>
<evidence type="ECO:0000313" key="2">
    <source>
        <dbReference type="Proteomes" id="UP001529510"/>
    </source>
</evidence>
<reference evidence="1 2" key="1">
    <citation type="submission" date="2024-05" db="EMBL/GenBank/DDBJ databases">
        <title>Genome sequencing and assembly of Indian major carp, Cirrhinus mrigala (Hamilton, 1822).</title>
        <authorList>
            <person name="Mohindra V."/>
            <person name="Chowdhury L.M."/>
            <person name="Lal K."/>
            <person name="Jena J.K."/>
        </authorList>
    </citation>
    <scope>NUCLEOTIDE SEQUENCE [LARGE SCALE GENOMIC DNA]</scope>
    <source>
        <strain evidence="1">CM1030</strain>
        <tissue evidence="1">Blood</tissue>
    </source>
</reference>